<dbReference type="SUPFAM" id="SSF81383">
    <property type="entry name" value="F-box domain"/>
    <property type="match status" value="1"/>
</dbReference>
<dbReference type="InterPro" id="IPR056594">
    <property type="entry name" value="AT5G49610-like_b-prop"/>
</dbReference>
<reference evidence="2 3" key="1">
    <citation type="journal article" date="2019" name="Sci. Rep.">
        <title>A high-quality genome of Eragrostis curvula grass provides insights into Poaceae evolution and supports new strategies to enhance forage quality.</title>
        <authorList>
            <person name="Carballo J."/>
            <person name="Santos B.A.C.M."/>
            <person name="Zappacosta D."/>
            <person name="Garbus I."/>
            <person name="Selva J.P."/>
            <person name="Gallo C.A."/>
            <person name="Diaz A."/>
            <person name="Albertini E."/>
            <person name="Caccamo M."/>
            <person name="Echenique V."/>
        </authorList>
    </citation>
    <scope>NUCLEOTIDE SEQUENCE [LARGE SCALE GENOMIC DNA]</scope>
    <source>
        <strain evidence="3">cv. Victoria</strain>
        <tissue evidence="2">Leaf</tissue>
    </source>
</reference>
<dbReference type="Pfam" id="PF23635">
    <property type="entry name" value="Beta-prop_AT5G49610-like"/>
    <property type="match status" value="1"/>
</dbReference>
<keyword evidence="3" id="KW-1185">Reference proteome</keyword>
<gene>
    <name evidence="2" type="ORF">EJB05_24143</name>
</gene>
<dbReference type="Proteomes" id="UP000324897">
    <property type="component" value="Chromosome 1"/>
</dbReference>
<evidence type="ECO:0000259" key="1">
    <source>
        <dbReference type="Pfam" id="PF23635"/>
    </source>
</evidence>
<comment type="caution">
    <text evidence="2">The sequence shown here is derived from an EMBL/GenBank/DDBJ whole genome shotgun (WGS) entry which is preliminary data.</text>
</comment>
<dbReference type="AlphaFoldDB" id="A0A5J9V8P6"/>
<protein>
    <recommendedName>
        <fullName evidence="1">F-box protein AT5G49610-like beta-propeller domain-containing protein</fullName>
    </recommendedName>
</protein>
<feature type="non-terminal residue" evidence="2">
    <location>
        <position position="1"/>
    </location>
</feature>
<accession>A0A5J9V8P6</accession>
<proteinExistence type="predicted"/>
<sequence length="373" mass="41781">MPPPSASTNATATVLADDELLRKILLGVEFPTCLVRAAAVSKRWLRHASDPAFLRRFRDLHPPRLLGFYVKTESRGSQQRLRFVPRPQLPGELAAVIGRGRFDLADDIKALSDCRNGDLIVFARRNFSLYNPLRPERGTTALPPLPVPGAVARQMLPADAGDRTTVSFVRDDQRSLVLLSEDAQQPEAARATHLIELPQEWRICSVGLLAGGKLYMIGTVGYILGIDLASRSTFQIKLPRGVKFNADENFDLSRADGGAGFYLVHAKNFQIRVWHHRTGCSGTGKWKLVDEICVGQALGDLFEPYWCLMKDVIVYICAVGDNADFVIFQIRHQVFHLHVKSRAVEKVFESEGSQYPFDVRPFMMLLKFEDMGM</sequence>
<evidence type="ECO:0000313" key="2">
    <source>
        <dbReference type="EMBL" id="TVU32413.1"/>
    </source>
</evidence>
<evidence type="ECO:0000313" key="3">
    <source>
        <dbReference type="Proteomes" id="UP000324897"/>
    </source>
</evidence>
<dbReference type="PANTHER" id="PTHR33207">
    <property type="entry name" value="F-BOX DOMAIN CONTAINING PROTEIN-RELATED"/>
    <property type="match status" value="1"/>
</dbReference>
<dbReference type="InterPro" id="IPR036047">
    <property type="entry name" value="F-box-like_dom_sf"/>
</dbReference>
<dbReference type="EMBL" id="RWGY01000011">
    <property type="protein sequence ID" value="TVU32413.1"/>
    <property type="molecule type" value="Genomic_DNA"/>
</dbReference>
<organism evidence="2 3">
    <name type="scientific">Eragrostis curvula</name>
    <name type="common">weeping love grass</name>
    <dbReference type="NCBI Taxonomy" id="38414"/>
    <lineage>
        <taxon>Eukaryota</taxon>
        <taxon>Viridiplantae</taxon>
        <taxon>Streptophyta</taxon>
        <taxon>Embryophyta</taxon>
        <taxon>Tracheophyta</taxon>
        <taxon>Spermatophyta</taxon>
        <taxon>Magnoliopsida</taxon>
        <taxon>Liliopsida</taxon>
        <taxon>Poales</taxon>
        <taxon>Poaceae</taxon>
        <taxon>PACMAD clade</taxon>
        <taxon>Chloridoideae</taxon>
        <taxon>Eragrostideae</taxon>
        <taxon>Eragrostidinae</taxon>
        <taxon>Eragrostis</taxon>
    </lineage>
</organism>
<dbReference type="OrthoDB" id="677165at2759"/>
<dbReference type="Gramene" id="TVU32413">
    <property type="protein sequence ID" value="TVU32413"/>
    <property type="gene ID" value="EJB05_24143"/>
</dbReference>
<name>A0A5J9V8P6_9POAL</name>
<feature type="domain" description="F-box protein AT5G49610-like beta-propeller" evidence="1">
    <location>
        <begin position="112"/>
        <end position="365"/>
    </location>
</feature>